<reference evidence="2" key="1">
    <citation type="journal article" date="2020" name="Fungal Divers.">
        <title>Resolving the Mortierellaceae phylogeny through synthesis of multi-gene phylogenetics and phylogenomics.</title>
        <authorList>
            <person name="Vandepol N."/>
            <person name="Liber J."/>
            <person name="Desiro A."/>
            <person name="Na H."/>
            <person name="Kennedy M."/>
            <person name="Barry K."/>
            <person name="Grigoriev I.V."/>
            <person name="Miller A.N."/>
            <person name="O'Donnell K."/>
            <person name="Stajich J.E."/>
            <person name="Bonito G."/>
        </authorList>
    </citation>
    <scope>NUCLEOTIDE SEQUENCE</scope>
    <source>
        <strain evidence="2">NVP1</strain>
    </source>
</reference>
<feature type="region of interest" description="Disordered" evidence="1">
    <location>
        <begin position="750"/>
        <end position="785"/>
    </location>
</feature>
<dbReference type="EMBL" id="JAAAUY010000132">
    <property type="protein sequence ID" value="KAF9334740.1"/>
    <property type="molecule type" value="Genomic_DNA"/>
</dbReference>
<gene>
    <name evidence="2" type="ORF">BG006_001609</name>
</gene>
<name>A0A9P5SNQ5_9FUNG</name>
<feature type="compositionally biased region" description="Acidic residues" evidence="1">
    <location>
        <begin position="752"/>
        <end position="785"/>
    </location>
</feature>
<evidence type="ECO:0000256" key="1">
    <source>
        <dbReference type="SAM" id="MobiDB-lite"/>
    </source>
</evidence>
<keyword evidence="3" id="KW-1185">Reference proteome</keyword>
<evidence type="ECO:0000313" key="2">
    <source>
        <dbReference type="EMBL" id="KAF9334740.1"/>
    </source>
</evidence>
<feature type="region of interest" description="Disordered" evidence="1">
    <location>
        <begin position="206"/>
        <end position="245"/>
    </location>
</feature>
<feature type="region of interest" description="Disordered" evidence="1">
    <location>
        <begin position="477"/>
        <end position="512"/>
    </location>
</feature>
<feature type="region of interest" description="Disordered" evidence="1">
    <location>
        <begin position="316"/>
        <end position="346"/>
    </location>
</feature>
<feature type="compositionally biased region" description="Low complexity" evidence="1">
    <location>
        <begin position="642"/>
        <end position="654"/>
    </location>
</feature>
<comment type="caution">
    <text evidence="2">The sequence shown here is derived from an EMBL/GenBank/DDBJ whole genome shotgun (WGS) entry which is preliminary data.</text>
</comment>
<feature type="region of interest" description="Disordered" evidence="1">
    <location>
        <begin position="120"/>
        <end position="154"/>
    </location>
</feature>
<feature type="compositionally biased region" description="Basic and acidic residues" evidence="1">
    <location>
        <begin position="206"/>
        <end position="218"/>
    </location>
</feature>
<protein>
    <recommendedName>
        <fullName evidence="4">PH domain-containing protein</fullName>
    </recommendedName>
</protein>
<dbReference type="Proteomes" id="UP000696485">
    <property type="component" value="Unassembled WGS sequence"/>
</dbReference>
<sequence length="785" mass="89238">MSTIKLLSASKNVRCFPPYTESPRTLSIQLTDGRTLYLRAKKDLDLERWFFVLSKIWSLQQLIHSPHNCQEMVDVAPSGCTRAVSAVGALSERDDAKARAHSLPARQQSMQLIHRYLSQRRQQRRVPQHDEPQHLKPSPPEPSSQPLEQDSPSLRYRLIPLPTLNETTKARDTQEKYQFPTPARLSKFLPTEFDWDMEDSEKPRRQIMEESGDDREKLTSTTQDGPKLRAKSPPVQTHPTSPFNNTTRDYLDVRAAEMPVPHQPRQEERPVFWPAMTMLAPEKAAAIDAWRRSLLSPLMMGDEASYHPNDAENKVLRRKDHSSQDDDNACGNTFESPIPGRTKDKPDTFPSWARQKDECIQSPLMGTGSERVSYEAAHLPMPGQSGANRPKTTLFPSGREEVESYHPIQRRASYDMTAYQLSISQESFPGKDSSEELPLGLIKLNRHSRWQKTQLSSEDGTSAANRNSFPTLDALDALLPPAPITPKQMPREIPPLEDTPMVKKPSNEGSSEWVTTLADPTLSFHGSSYSHFPIHDPEFVYPRHGQHPMSTLSNNRRPSCPTLSFYPSHNSLDHTHHGSTHPLVSFTCSPPNATHTPVDNNNNNNNMFSSSRSVPSMMMRRESSPLPGGQSMQESLARYYEQKQQQRQSWLQWQQEDEVEEEDEEVEEDDDDEENEPLVQTRERRQQSIQYQQSTLQTAQKALDNLVAPQVVEVPVMMTSVQEAKKNGQAQESVPLLVVPPPPQVQAVQVQELEEPSDEEEENQDDDVENPATSDDEDMDEFCYF</sequence>
<organism evidence="2 3">
    <name type="scientific">Podila minutissima</name>
    <dbReference type="NCBI Taxonomy" id="64525"/>
    <lineage>
        <taxon>Eukaryota</taxon>
        <taxon>Fungi</taxon>
        <taxon>Fungi incertae sedis</taxon>
        <taxon>Mucoromycota</taxon>
        <taxon>Mortierellomycotina</taxon>
        <taxon>Mortierellomycetes</taxon>
        <taxon>Mortierellales</taxon>
        <taxon>Mortierellaceae</taxon>
        <taxon>Podila</taxon>
    </lineage>
</organism>
<feature type="compositionally biased region" description="Low complexity" evidence="1">
    <location>
        <begin position="600"/>
        <end position="618"/>
    </location>
</feature>
<dbReference type="AlphaFoldDB" id="A0A9P5SNQ5"/>
<evidence type="ECO:0000313" key="3">
    <source>
        <dbReference type="Proteomes" id="UP000696485"/>
    </source>
</evidence>
<evidence type="ECO:0008006" key="4">
    <source>
        <dbReference type="Google" id="ProtNLM"/>
    </source>
</evidence>
<feature type="compositionally biased region" description="Acidic residues" evidence="1">
    <location>
        <begin position="655"/>
        <end position="676"/>
    </location>
</feature>
<proteinExistence type="predicted"/>
<feature type="compositionally biased region" description="Low complexity" evidence="1">
    <location>
        <begin position="144"/>
        <end position="154"/>
    </location>
</feature>
<feature type="region of interest" description="Disordered" evidence="1">
    <location>
        <begin position="592"/>
        <end position="687"/>
    </location>
</feature>
<feature type="compositionally biased region" description="Polar residues" evidence="1">
    <location>
        <begin position="234"/>
        <end position="245"/>
    </location>
</feature>
<accession>A0A9P5SNQ5</accession>